<evidence type="ECO:0000256" key="4">
    <source>
        <dbReference type="ARBA" id="ARBA00022989"/>
    </source>
</evidence>
<keyword evidence="4 8" id="KW-1133">Transmembrane helix</keyword>
<protein>
    <submittedName>
        <fullName evidence="10">Uncharacterized protein LOC112055349</fullName>
    </submittedName>
</protein>
<reference evidence="10" key="1">
    <citation type="submission" date="2025-08" db="UniProtKB">
        <authorList>
            <consortium name="RefSeq"/>
        </authorList>
    </citation>
    <scope>IDENTIFICATION</scope>
</reference>
<dbReference type="AlphaFoldDB" id="A0A6J1P0E6"/>
<dbReference type="Gene3D" id="1.10.287.70">
    <property type="match status" value="1"/>
</dbReference>
<evidence type="ECO:0000256" key="3">
    <source>
        <dbReference type="ARBA" id="ARBA00022692"/>
    </source>
</evidence>
<dbReference type="InterPro" id="IPR052192">
    <property type="entry name" value="Insect_Ionotropic_Sensory_Rcpt"/>
</dbReference>
<keyword evidence="6" id="KW-0675">Receptor</keyword>
<keyword evidence="7" id="KW-0325">Glycoprotein</keyword>
<accession>A0A6J1P0E6</accession>
<evidence type="ECO:0000256" key="8">
    <source>
        <dbReference type="SAM" id="Phobius"/>
    </source>
</evidence>
<dbReference type="PANTHER" id="PTHR42643">
    <property type="entry name" value="IONOTROPIC RECEPTOR 20A-RELATED"/>
    <property type="match status" value="1"/>
</dbReference>
<dbReference type="PANTHER" id="PTHR42643:SF32">
    <property type="entry name" value="IONOTROPIC RECEPTOR 31A, ISOFORM C-RELATED"/>
    <property type="match status" value="1"/>
</dbReference>
<keyword evidence="5 8" id="KW-0472">Membrane</keyword>
<sequence>MLVQTVVELFKHKLVTSIIVLACWPSHDQVLLSRLFFKHEMIVTFSCDPEVLQLAHLHKLQGVLYIPSANDLFHKVKPNYFSSWFKWVVVGEILPDIFNTVRYDADVLLIKQKWDKSEHYSGISPSTNTVFIDDVYIHPNEGVSLHPWAIWTIGSGLKIVYDRNKILRRQNLEQHPIRIATPMGTYAEGWYNGTLKEYLLDMKMSHRELGVRSGYISSALMIEWLNASEVIVPTLLWGTEVNNSSMVLKLRYGTSDLGGGAIRMMPERLHKLDYPMPIWPFNVGFTYLAERESSSNMFMKPFTISVWWCTLGLFIILALAQRATAKHPVEKEGAYIAALATYLQQDASAVPEGVSGRWSFLVLSISAMLIHAYYTSAIVSALMSTGRGGPDSLRALGDSKYSIASEDYDYIRYLMFDVKTNWDDLEYLKKKKKTSNFYKEILDGVRMLRAGQTAYHTEFNQLYPHLRSFSDDQICKLQYIDTIPEVLTWVTATKNGQWTSTFRIAGAWLHEIGLADRWVTRLRLKPPPCRAALLAERVTIDDIAPVLLLTLAGAVTSLMLLGIEILIAKWKTRNTIILSKSRYNY</sequence>
<dbReference type="GeneID" id="112055349"/>
<evidence type="ECO:0000256" key="5">
    <source>
        <dbReference type="ARBA" id="ARBA00023136"/>
    </source>
</evidence>
<evidence type="ECO:0000256" key="2">
    <source>
        <dbReference type="ARBA" id="ARBA00022475"/>
    </source>
</evidence>
<proteinExistence type="predicted"/>
<evidence type="ECO:0000256" key="6">
    <source>
        <dbReference type="ARBA" id="ARBA00023170"/>
    </source>
</evidence>
<dbReference type="SUPFAM" id="SSF53850">
    <property type="entry name" value="Periplasmic binding protein-like II"/>
    <property type="match status" value="1"/>
</dbReference>
<organism evidence="9 10">
    <name type="scientific">Bicyclus anynana</name>
    <name type="common">Squinting bush brown butterfly</name>
    <dbReference type="NCBI Taxonomy" id="110368"/>
    <lineage>
        <taxon>Eukaryota</taxon>
        <taxon>Metazoa</taxon>
        <taxon>Ecdysozoa</taxon>
        <taxon>Arthropoda</taxon>
        <taxon>Hexapoda</taxon>
        <taxon>Insecta</taxon>
        <taxon>Pterygota</taxon>
        <taxon>Neoptera</taxon>
        <taxon>Endopterygota</taxon>
        <taxon>Lepidoptera</taxon>
        <taxon>Glossata</taxon>
        <taxon>Ditrysia</taxon>
        <taxon>Papilionoidea</taxon>
        <taxon>Nymphalidae</taxon>
        <taxon>Satyrinae</taxon>
        <taxon>Satyrini</taxon>
        <taxon>Mycalesina</taxon>
        <taxon>Bicyclus</taxon>
    </lineage>
</organism>
<keyword evidence="3 8" id="KW-0812">Transmembrane</keyword>
<feature type="transmembrane region" description="Helical" evidence="8">
    <location>
        <begin position="543"/>
        <end position="567"/>
    </location>
</feature>
<dbReference type="KEGG" id="bany:112055349"/>
<evidence type="ECO:0000313" key="9">
    <source>
        <dbReference type="Proteomes" id="UP001652582"/>
    </source>
</evidence>
<dbReference type="RefSeq" id="XP_023951192.2">
    <property type="nucleotide sequence ID" value="XM_024095424.2"/>
</dbReference>
<dbReference type="OrthoDB" id="7371345at2759"/>
<evidence type="ECO:0000256" key="1">
    <source>
        <dbReference type="ARBA" id="ARBA00004651"/>
    </source>
</evidence>
<evidence type="ECO:0000256" key="7">
    <source>
        <dbReference type="ARBA" id="ARBA00023180"/>
    </source>
</evidence>
<keyword evidence="2" id="KW-1003">Cell membrane</keyword>
<comment type="subcellular location">
    <subcellularLocation>
        <location evidence="1">Cell membrane</location>
        <topology evidence="1">Multi-pass membrane protein</topology>
    </subcellularLocation>
</comment>
<gene>
    <name evidence="10" type="primary">LOC112055349</name>
</gene>
<name>A0A6J1P0E6_BICAN</name>
<dbReference type="Proteomes" id="UP001652582">
    <property type="component" value="Chromosome 8"/>
</dbReference>
<keyword evidence="9" id="KW-1185">Reference proteome</keyword>
<dbReference type="GO" id="GO:0005886">
    <property type="term" value="C:plasma membrane"/>
    <property type="evidence" value="ECO:0007669"/>
    <property type="project" value="UniProtKB-SubCell"/>
</dbReference>
<evidence type="ECO:0000313" key="10">
    <source>
        <dbReference type="RefSeq" id="XP_023951192.2"/>
    </source>
</evidence>